<dbReference type="InterPro" id="IPR015191">
    <property type="entry name" value="SelB_WHD4"/>
</dbReference>
<dbReference type="NCBIfam" id="TIGR00475">
    <property type="entry name" value="selB"/>
    <property type="match status" value="1"/>
</dbReference>
<dbReference type="CDD" id="cd04171">
    <property type="entry name" value="SelB"/>
    <property type="match status" value="1"/>
</dbReference>
<dbReference type="RefSeq" id="WP_209659558.1">
    <property type="nucleotide sequence ID" value="NZ_JAGGLI010000006.1"/>
</dbReference>
<gene>
    <name evidence="10" type="ORF">J2Z35_000771</name>
</gene>
<proteinExistence type="predicted"/>
<evidence type="ECO:0000256" key="1">
    <source>
        <dbReference type="ARBA" id="ARBA00004496"/>
    </source>
</evidence>
<dbReference type="PROSITE" id="PS00301">
    <property type="entry name" value="G_TR_1"/>
    <property type="match status" value="1"/>
</dbReference>
<dbReference type="Pfam" id="PF09107">
    <property type="entry name" value="WHD_3rd_SelB"/>
    <property type="match status" value="1"/>
</dbReference>
<accession>A0ABS4KGS7</accession>
<evidence type="ECO:0000313" key="11">
    <source>
        <dbReference type="Proteomes" id="UP001314903"/>
    </source>
</evidence>
<evidence type="ECO:0000259" key="9">
    <source>
        <dbReference type="PROSITE" id="PS51722"/>
    </source>
</evidence>
<dbReference type="Gene3D" id="1.10.10.10">
    <property type="entry name" value="Winged helix-like DNA-binding domain superfamily/Winged helix DNA-binding domain"/>
    <property type="match status" value="1"/>
</dbReference>
<dbReference type="InterPro" id="IPR031157">
    <property type="entry name" value="G_TR_CS"/>
</dbReference>
<dbReference type="PRINTS" id="PR00315">
    <property type="entry name" value="ELONGATNFCT"/>
</dbReference>
<dbReference type="InterPro" id="IPR057335">
    <property type="entry name" value="Beta-barrel_SelB"/>
</dbReference>
<evidence type="ECO:0000256" key="3">
    <source>
        <dbReference type="ARBA" id="ARBA00022490"/>
    </source>
</evidence>
<dbReference type="Proteomes" id="UP001314903">
    <property type="component" value="Unassembled WGS sequence"/>
</dbReference>
<dbReference type="InterPro" id="IPR027417">
    <property type="entry name" value="P-loop_NTPase"/>
</dbReference>
<keyword evidence="5" id="KW-0648">Protein biosynthesis</keyword>
<comment type="function">
    <text evidence="7">Translation factor necessary for the incorporation of selenocysteine into proteins. It probably replaces EF-Tu for the insertion of selenocysteine directed by the UGA codon. SelB binds GTP and GDP.</text>
</comment>
<organism evidence="10 11">
    <name type="scientific">Acetoanaerobium pronyense</name>
    <dbReference type="NCBI Taxonomy" id="1482736"/>
    <lineage>
        <taxon>Bacteria</taxon>
        <taxon>Bacillati</taxon>
        <taxon>Bacillota</taxon>
        <taxon>Clostridia</taxon>
        <taxon>Peptostreptococcales</taxon>
        <taxon>Filifactoraceae</taxon>
        <taxon>Acetoanaerobium</taxon>
    </lineage>
</organism>
<dbReference type="NCBIfam" id="TIGR00231">
    <property type="entry name" value="small_GTP"/>
    <property type="match status" value="1"/>
</dbReference>
<dbReference type="Gene3D" id="1.10.10.2770">
    <property type="match status" value="1"/>
</dbReference>
<protein>
    <recommendedName>
        <fullName evidence="2">Selenocysteine-specific elongation factor</fullName>
    </recommendedName>
    <alternativeName>
        <fullName evidence="8">SelB translation factor</fullName>
    </alternativeName>
</protein>
<dbReference type="SUPFAM" id="SSF50447">
    <property type="entry name" value="Translation proteins"/>
    <property type="match status" value="1"/>
</dbReference>
<dbReference type="InterPro" id="IPR009000">
    <property type="entry name" value="Transl_B-barrel_sf"/>
</dbReference>
<keyword evidence="10" id="KW-0251">Elongation factor</keyword>
<dbReference type="PANTHER" id="PTHR43721">
    <property type="entry name" value="ELONGATION FACTOR TU-RELATED"/>
    <property type="match status" value="1"/>
</dbReference>
<keyword evidence="4" id="KW-0547">Nucleotide-binding</keyword>
<dbReference type="Gene3D" id="3.40.50.300">
    <property type="entry name" value="P-loop containing nucleotide triphosphate hydrolases"/>
    <property type="match status" value="1"/>
</dbReference>
<evidence type="ECO:0000256" key="2">
    <source>
        <dbReference type="ARBA" id="ARBA00015953"/>
    </source>
</evidence>
<dbReference type="CDD" id="cd15491">
    <property type="entry name" value="selB_III"/>
    <property type="match status" value="1"/>
</dbReference>
<name>A0ABS4KGS7_9FIRM</name>
<evidence type="ECO:0000256" key="7">
    <source>
        <dbReference type="ARBA" id="ARBA00025526"/>
    </source>
</evidence>
<dbReference type="InterPro" id="IPR004535">
    <property type="entry name" value="Transl_elong_SelB"/>
</dbReference>
<dbReference type="EMBL" id="JAGGLI010000006">
    <property type="protein sequence ID" value="MBP2026979.1"/>
    <property type="molecule type" value="Genomic_DNA"/>
</dbReference>
<dbReference type="Pfam" id="PF00009">
    <property type="entry name" value="GTP_EFTU"/>
    <property type="match status" value="1"/>
</dbReference>
<reference evidence="10 11" key="1">
    <citation type="submission" date="2021-03" db="EMBL/GenBank/DDBJ databases">
        <title>Genomic Encyclopedia of Type Strains, Phase IV (KMG-IV): sequencing the most valuable type-strain genomes for metagenomic binning, comparative biology and taxonomic classification.</title>
        <authorList>
            <person name="Goeker M."/>
        </authorList>
    </citation>
    <scope>NUCLEOTIDE SEQUENCE [LARGE SCALE GENOMIC DNA]</scope>
    <source>
        <strain evidence="10 11">DSM 27512</strain>
    </source>
</reference>
<comment type="caution">
    <text evidence="10">The sequence shown here is derived from an EMBL/GenBank/DDBJ whole genome shotgun (WGS) entry which is preliminary data.</text>
</comment>
<dbReference type="PANTHER" id="PTHR43721:SF22">
    <property type="entry name" value="ELONGATION FACTOR TU, MITOCHONDRIAL"/>
    <property type="match status" value="1"/>
</dbReference>
<dbReference type="InterPro" id="IPR050055">
    <property type="entry name" value="EF-Tu_GTPase"/>
</dbReference>
<dbReference type="InterPro" id="IPR000795">
    <property type="entry name" value="T_Tr_GTP-bd_dom"/>
</dbReference>
<dbReference type="Pfam" id="PF03144">
    <property type="entry name" value="GTP_EFTU_D2"/>
    <property type="match status" value="1"/>
</dbReference>
<dbReference type="InterPro" id="IPR015190">
    <property type="entry name" value="Elong_fac_SelB-wing-hlx_typ-2"/>
</dbReference>
<keyword evidence="6" id="KW-0342">GTP-binding</keyword>
<evidence type="ECO:0000313" key="10">
    <source>
        <dbReference type="EMBL" id="MBP2026979.1"/>
    </source>
</evidence>
<dbReference type="InterPro" id="IPR036388">
    <property type="entry name" value="WH-like_DNA-bd_sf"/>
</dbReference>
<evidence type="ECO:0000256" key="8">
    <source>
        <dbReference type="ARBA" id="ARBA00031615"/>
    </source>
</evidence>
<evidence type="ECO:0000256" key="4">
    <source>
        <dbReference type="ARBA" id="ARBA00022741"/>
    </source>
</evidence>
<dbReference type="PROSITE" id="PS51722">
    <property type="entry name" value="G_TR_2"/>
    <property type="match status" value="1"/>
</dbReference>
<dbReference type="InterPro" id="IPR036390">
    <property type="entry name" value="WH_DNA-bd_sf"/>
</dbReference>
<keyword evidence="3" id="KW-0963">Cytoplasm</keyword>
<dbReference type="InterPro" id="IPR005225">
    <property type="entry name" value="Small_GTP-bd"/>
</dbReference>
<dbReference type="Pfam" id="PF25461">
    <property type="entry name" value="Beta-barrel_SelB"/>
    <property type="match status" value="1"/>
</dbReference>
<dbReference type="Gene3D" id="2.40.30.10">
    <property type="entry name" value="Translation factors"/>
    <property type="match status" value="1"/>
</dbReference>
<dbReference type="InterPro" id="IPR004161">
    <property type="entry name" value="EFTu-like_2"/>
</dbReference>
<evidence type="ECO:0000256" key="6">
    <source>
        <dbReference type="ARBA" id="ARBA00023134"/>
    </source>
</evidence>
<dbReference type="GO" id="GO:0003746">
    <property type="term" value="F:translation elongation factor activity"/>
    <property type="evidence" value="ECO:0007669"/>
    <property type="project" value="UniProtKB-KW"/>
</dbReference>
<dbReference type="SUPFAM" id="SSF50465">
    <property type="entry name" value="EF-Tu/eEF-1alpha/eIF2-gamma C-terminal domain"/>
    <property type="match status" value="1"/>
</dbReference>
<dbReference type="SUPFAM" id="SSF52540">
    <property type="entry name" value="P-loop containing nucleoside triphosphate hydrolases"/>
    <property type="match status" value="1"/>
</dbReference>
<dbReference type="CDD" id="cd03696">
    <property type="entry name" value="SelB_II"/>
    <property type="match status" value="1"/>
</dbReference>
<keyword evidence="11" id="KW-1185">Reference proteome</keyword>
<dbReference type="InterPro" id="IPR009001">
    <property type="entry name" value="Transl_elong_EF1A/Init_IF2_C"/>
</dbReference>
<dbReference type="SUPFAM" id="SSF46785">
    <property type="entry name" value="Winged helix' DNA-binding domain"/>
    <property type="match status" value="2"/>
</dbReference>
<sequence>MNKNIIIGTAGHIDHGKTTLIKALTGTDTDRLKEEKKRGISIDLGFTSFKINENKSAGIIDVPGHEKFLKNMLAGVAGMDMILLVVSAEEGIMPQTREHLDILNLIGIKKGIVVITKAEKVEKEFIELIKEDIISEIKGTFLENSEIIAVDSISRFGINDLVKKIDNMTDEVEPKNLSVPARMFVDRVFSIKGFGTVLTGTLIEGTLNVDDEVTIYPKKITSKVRNIQVHSKSVNSGYAGQRVAVNVSGISVDEVERGDILSSSNSIPKSMMIDAKIKILKNASRDLEHWDRVRVYHGAREILGRVVPLEKNRINKGEEGYVQIRLEEVLASKSMDKIILRFYSPMETIGGGTILDPNPPKHNINLDIVENLRIKEEGRLEDKIEKVLMESSSPLLSEVITQELNEDKKIVEEGLEILIEEERALKINEGYFSKDKLAELNIKAIDVISKYHKTFPYRFGISKEELRSRVYKSFKPKDFDKVLELLNISKEVKIKENIISLTDFEITYEGKGAAVKKELENHYLNNMSPLQTDKVTEKDSLKEEILNSLIGIKLQRISDDLIYDISLMEKIKNDLLNFLAENEKITVKDFKDMTGLSRKYTIAILEYFDNNKITKRDGDFRIKYN</sequence>
<evidence type="ECO:0000256" key="5">
    <source>
        <dbReference type="ARBA" id="ARBA00022917"/>
    </source>
</evidence>
<dbReference type="Pfam" id="PF09106">
    <property type="entry name" value="WHD_2nd_SelB"/>
    <property type="match status" value="1"/>
</dbReference>
<feature type="domain" description="Tr-type G" evidence="9">
    <location>
        <begin position="2"/>
        <end position="175"/>
    </location>
</feature>
<comment type="subcellular location">
    <subcellularLocation>
        <location evidence="1">Cytoplasm</location>
    </subcellularLocation>
</comment>